<dbReference type="OrthoDB" id="443318at2759"/>
<comment type="caution">
    <text evidence="6">The sequence shown here is derived from an EMBL/GenBank/DDBJ whole genome shotgun (WGS) entry which is preliminary data.</text>
</comment>
<sequence>MFLLFFTVFSQSFTFIDQTNFYKKLEPETNFYSETGYIKVDTINDGNNKFFYHLFLKDGVMSISEVKENDNFILWLHGGPGYSSLIQIFQNVGPFQIYKIDDNNYSVKKALNTWNSVAHIIFIDQPFDVGLSYSQPTISVESSEQAALYLVDFFRIFFQERKEFKKTKFYLFGVSYSGHYIPAIGVALTKSNLQINFQGIAFGNGWSDAFLQYQSYAPFLYTLGLYDEQQKTYTQNLMSKAQNYVLNEEYLKSTQQGFFAIFDILTNFTGQVSSHDFQKYLNEVQPEELYSGFINQYKQQFGVPDEITYIDWNKNIIKNFQVDISKSQKKNLEYLLNIGKKVLIYQGSRDIICNTPSMNYIINKLNWKDINEWKKQPKKTFKSKNRELGDNETAGTIKIFQNFYYATLYNAGHFVQQDLPIATLKMVTNFLNDEQNWD</sequence>
<organism evidence="6 7">
    <name type="scientific">Paramecium sonneborni</name>
    <dbReference type="NCBI Taxonomy" id="65129"/>
    <lineage>
        <taxon>Eukaryota</taxon>
        <taxon>Sar</taxon>
        <taxon>Alveolata</taxon>
        <taxon>Ciliophora</taxon>
        <taxon>Intramacronucleata</taxon>
        <taxon>Oligohymenophorea</taxon>
        <taxon>Peniculida</taxon>
        <taxon>Parameciidae</taxon>
        <taxon>Paramecium</taxon>
    </lineage>
</organism>
<proteinExistence type="predicted"/>
<keyword evidence="1" id="KW-0121">Carboxypeptidase</keyword>
<feature type="signal peptide" evidence="5">
    <location>
        <begin position="1"/>
        <end position="18"/>
    </location>
</feature>
<dbReference type="GO" id="GO:0004185">
    <property type="term" value="F:serine-type carboxypeptidase activity"/>
    <property type="evidence" value="ECO:0007669"/>
    <property type="project" value="InterPro"/>
</dbReference>
<evidence type="ECO:0000313" key="7">
    <source>
        <dbReference type="Proteomes" id="UP000692954"/>
    </source>
</evidence>
<name>A0A8S1PQ89_9CILI</name>
<evidence type="ECO:0000256" key="2">
    <source>
        <dbReference type="ARBA" id="ARBA00022670"/>
    </source>
</evidence>
<dbReference type="GO" id="GO:0006508">
    <property type="term" value="P:proteolysis"/>
    <property type="evidence" value="ECO:0007669"/>
    <property type="project" value="UniProtKB-KW"/>
</dbReference>
<evidence type="ECO:0008006" key="8">
    <source>
        <dbReference type="Google" id="ProtNLM"/>
    </source>
</evidence>
<evidence type="ECO:0000256" key="3">
    <source>
        <dbReference type="ARBA" id="ARBA00022801"/>
    </source>
</evidence>
<dbReference type="InterPro" id="IPR001563">
    <property type="entry name" value="Peptidase_S10"/>
</dbReference>
<keyword evidence="2" id="KW-0645">Protease</keyword>
<evidence type="ECO:0000256" key="1">
    <source>
        <dbReference type="ARBA" id="ARBA00022645"/>
    </source>
</evidence>
<reference evidence="6" key="1">
    <citation type="submission" date="2021-01" db="EMBL/GenBank/DDBJ databases">
        <authorList>
            <consortium name="Genoscope - CEA"/>
            <person name="William W."/>
        </authorList>
    </citation>
    <scope>NUCLEOTIDE SEQUENCE</scope>
</reference>
<dbReference type="Pfam" id="PF00450">
    <property type="entry name" value="Peptidase_S10"/>
    <property type="match status" value="1"/>
</dbReference>
<protein>
    <recommendedName>
        <fullName evidence="8">Serine carboxypeptidase</fullName>
    </recommendedName>
</protein>
<dbReference type="Proteomes" id="UP000692954">
    <property type="component" value="Unassembled WGS sequence"/>
</dbReference>
<dbReference type="PANTHER" id="PTHR11802:SF113">
    <property type="entry name" value="SERINE CARBOXYPEPTIDASE CTSA-4.1"/>
    <property type="match status" value="1"/>
</dbReference>
<dbReference type="PANTHER" id="PTHR11802">
    <property type="entry name" value="SERINE PROTEASE FAMILY S10 SERINE CARBOXYPEPTIDASE"/>
    <property type="match status" value="1"/>
</dbReference>
<keyword evidence="4" id="KW-0325">Glycoprotein</keyword>
<keyword evidence="7" id="KW-1185">Reference proteome</keyword>
<accession>A0A8S1PQ89</accession>
<dbReference type="AlphaFoldDB" id="A0A8S1PQ89"/>
<evidence type="ECO:0000256" key="4">
    <source>
        <dbReference type="ARBA" id="ARBA00023180"/>
    </source>
</evidence>
<dbReference type="EMBL" id="CAJJDN010000084">
    <property type="protein sequence ID" value="CAD8105181.1"/>
    <property type="molecule type" value="Genomic_DNA"/>
</dbReference>
<gene>
    <name evidence="6" type="ORF">PSON_ATCC_30995.1.T0840009</name>
</gene>
<keyword evidence="3" id="KW-0378">Hydrolase</keyword>
<keyword evidence="5" id="KW-0732">Signal</keyword>
<evidence type="ECO:0000313" key="6">
    <source>
        <dbReference type="EMBL" id="CAD8105181.1"/>
    </source>
</evidence>
<feature type="chain" id="PRO_5035840707" description="Serine carboxypeptidase" evidence="5">
    <location>
        <begin position="19"/>
        <end position="438"/>
    </location>
</feature>
<evidence type="ECO:0000256" key="5">
    <source>
        <dbReference type="SAM" id="SignalP"/>
    </source>
</evidence>